<accession>A0ABU3SZM3</accession>
<dbReference type="EMBL" id="JAWDIO010000002">
    <property type="protein sequence ID" value="MDU0355466.1"/>
    <property type="molecule type" value="Genomic_DNA"/>
</dbReference>
<dbReference type="NCBIfam" id="TIGR00413">
    <property type="entry name" value="rlpA"/>
    <property type="match status" value="1"/>
</dbReference>
<comment type="similarity">
    <text evidence="4 5">Belongs to the RlpA family.</text>
</comment>
<keyword evidence="4" id="KW-0472">Membrane</keyword>
<dbReference type="PROSITE" id="PS51724">
    <property type="entry name" value="SPOR"/>
    <property type="match status" value="1"/>
</dbReference>
<dbReference type="PROSITE" id="PS51257">
    <property type="entry name" value="PROKAR_LIPOPROTEIN"/>
    <property type="match status" value="1"/>
</dbReference>
<dbReference type="SUPFAM" id="SSF50685">
    <property type="entry name" value="Barwin-like endoglucanases"/>
    <property type="match status" value="1"/>
</dbReference>
<dbReference type="EC" id="4.2.2.-" evidence="4"/>
<dbReference type="InterPro" id="IPR007730">
    <property type="entry name" value="SPOR-like_dom"/>
</dbReference>
<dbReference type="InterPro" id="IPR012997">
    <property type="entry name" value="RplA"/>
</dbReference>
<sequence length="267" mass="29990">MRDLTHPLVIILLCTGLLSCAPKGRYHQHHDSAPKVVPHDVTQEDAIPRFEPYARANMKPYTIRGVNYTPLKTGLGYSDSGKASWYGEKFHGHQTANGEIYDMYQMSAAHKTLPLPSFARITNLDNGKQVVVRVNDRGPFHIRRIVDLSYAAAQKLDVIATGTANVKLDVIHVSETGEITIGNQKKLIAASPSPITYIQVLALKNKKKLVEIGEKLQRQYNLPYRVLFANNIHKLQLGPLSTKNNTASLLRDLKKQHYPNAYPIYKK</sequence>
<dbReference type="Proteomes" id="UP001247805">
    <property type="component" value="Unassembled WGS sequence"/>
</dbReference>
<keyword evidence="4" id="KW-1003">Cell membrane</keyword>
<name>A0ABU3SZM3_9ALTE</name>
<dbReference type="InterPro" id="IPR036908">
    <property type="entry name" value="RlpA-like_sf"/>
</dbReference>
<reference evidence="7 8" key="1">
    <citation type="submission" date="2023-10" db="EMBL/GenBank/DDBJ databases">
        <title>Glaciecola aquimarina strain GGW-M5 nov., isolated from a coastal seawater.</title>
        <authorList>
            <person name="Bayburt H."/>
            <person name="Kim J.M."/>
            <person name="Choi B.J."/>
            <person name="Jeon C.O."/>
        </authorList>
    </citation>
    <scope>NUCLEOTIDE SEQUENCE [LARGE SCALE GENOMIC DNA]</scope>
    <source>
        <strain evidence="7 8">KCTC 32108</strain>
    </source>
</reference>
<dbReference type="RefSeq" id="WP_316027003.1">
    <property type="nucleotide sequence ID" value="NZ_JAWDIO010000002.1"/>
</dbReference>
<evidence type="ECO:0000256" key="2">
    <source>
        <dbReference type="ARBA" id="ARBA00023239"/>
    </source>
</evidence>
<evidence type="ECO:0000256" key="5">
    <source>
        <dbReference type="RuleBase" id="RU003495"/>
    </source>
</evidence>
<keyword evidence="8" id="KW-1185">Reference proteome</keyword>
<dbReference type="Gene3D" id="2.40.40.10">
    <property type="entry name" value="RlpA-like domain"/>
    <property type="match status" value="1"/>
</dbReference>
<dbReference type="PANTHER" id="PTHR34183:SF1">
    <property type="entry name" value="ENDOLYTIC PEPTIDOGLYCAN TRANSGLYCOSYLASE RLPA"/>
    <property type="match status" value="1"/>
</dbReference>
<organism evidence="7 8">
    <name type="scientific">Paraglaciecola aquimarina</name>
    <dbReference type="NCBI Taxonomy" id="1235557"/>
    <lineage>
        <taxon>Bacteria</taxon>
        <taxon>Pseudomonadati</taxon>
        <taxon>Pseudomonadota</taxon>
        <taxon>Gammaproteobacteria</taxon>
        <taxon>Alteromonadales</taxon>
        <taxon>Alteromonadaceae</taxon>
        <taxon>Paraglaciecola</taxon>
    </lineage>
</organism>
<dbReference type="CDD" id="cd22268">
    <property type="entry name" value="DPBB_RlpA-like"/>
    <property type="match status" value="1"/>
</dbReference>
<evidence type="ECO:0000313" key="8">
    <source>
        <dbReference type="Proteomes" id="UP001247805"/>
    </source>
</evidence>
<gene>
    <name evidence="4" type="primary">rlpA</name>
    <name evidence="7" type="ORF">RS130_17550</name>
</gene>
<dbReference type="Pfam" id="PF05036">
    <property type="entry name" value="SPOR"/>
    <property type="match status" value="1"/>
</dbReference>
<dbReference type="HAMAP" id="MF_02071">
    <property type="entry name" value="RlpA"/>
    <property type="match status" value="1"/>
</dbReference>
<dbReference type="InterPro" id="IPR034718">
    <property type="entry name" value="RlpA"/>
</dbReference>
<keyword evidence="4" id="KW-0564">Palmitate</keyword>
<dbReference type="Pfam" id="PF03330">
    <property type="entry name" value="DPBB_1"/>
    <property type="match status" value="1"/>
</dbReference>
<keyword evidence="4" id="KW-0449">Lipoprotein</keyword>
<proteinExistence type="inferred from homology"/>
<evidence type="ECO:0000256" key="4">
    <source>
        <dbReference type="HAMAP-Rule" id="MF_02071"/>
    </source>
</evidence>
<feature type="domain" description="SPOR" evidence="6">
    <location>
        <begin position="190"/>
        <end position="266"/>
    </location>
</feature>
<dbReference type="PANTHER" id="PTHR34183">
    <property type="entry name" value="ENDOLYTIC PEPTIDOGLYCAN TRANSGLYCOSYLASE RLPA"/>
    <property type="match status" value="1"/>
</dbReference>
<comment type="subcellular location">
    <subcellularLocation>
        <location evidence="4">Cell membrane</location>
        <topology evidence="4">Lipid-anchor</topology>
    </subcellularLocation>
</comment>
<keyword evidence="1" id="KW-0732">Signal</keyword>
<dbReference type="InterPro" id="IPR009009">
    <property type="entry name" value="RlpA-like_DPBB"/>
</dbReference>
<evidence type="ECO:0000256" key="1">
    <source>
        <dbReference type="ARBA" id="ARBA00022729"/>
    </source>
</evidence>
<evidence type="ECO:0000256" key="3">
    <source>
        <dbReference type="ARBA" id="ARBA00023316"/>
    </source>
</evidence>
<dbReference type="Gene3D" id="3.30.70.1070">
    <property type="entry name" value="Sporulation related repeat"/>
    <property type="match status" value="1"/>
</dbReference>
<keyword evidence="3 4" id="KW-0961">Cell wall biogenesis/degradation</keyword>
<protein>
    <recommendedName>
        <fullName evidence="4">Endolytic peptidoglycan transglycosylase RlpA</fullName>
        <ecNumber evidence="4">4.2.2.-</ecNumber>
    </recommendedName>
</protein>
<dbReference type="SUPFAM" id="SSF110997">
    <property type="entry name" value="Sporulation related repeat"/>
    <property type="match status" value="1"/>
</dbReference>
<keyword evidence="2 4" id="KW-0456">Lyase</keyword>
<evidence type="ECO:0000313" key="7">
    <source>
        <dbReference type="EMBL" id="MDU0355466.1"/>
    </source>
</evidence>
<dbReference type="InterPro" id="IPR036680">
    <property type="entry name" value="SPOR-like_sf"/>
</dbReference>
<evidence type="ECO:0000259" key="6">
    <source>
        <dbReference type="PROSITE" id="PS51724"/>
    </source>
</evidence>
<comment type="caution">
    <text evidence="7">The sequence shown here is derived from an EMBL/GenBank/DDBJ whole genome shotgun (WGS) entry which is preliminary data.</text>
</comment>
<comment type="function">
    <text evidence="4">Lytic transglycosylase with a strong preference for naked glycan strands that lack stem peptides.</text>
</comment>